<feature type="transmembrane region" description="Helical" evidence="6">
    <location>
        <begin position="335"/>
        <end position="358"/>
    </location>
</feature>
<organism evidence="8 9">
    <name type="scientific">Myxococcus fulvus (strain ATCC BAA-855 / HW-1)</name>
    <dbReference type="NCBI Taxonomy" id="483219"/>
    <lineage>
        <taxon>Bacteria</taxon>
        <taxon>Pseudomonadati</taxon>
        <taxon>Myxococcota</taxon>
        <taxon>Myxococcia</taxon>
        <taxon>Myxococcales</taxon>
        <taxon>Cystobacterineae</taxon>
        <taxon>Myxococcaceae</taxon>
        <taxon>Myxococcus</taxon>
    </lineage>
</organism>
<evidence type="ECO:0000256" key="5">
    <source>
        <dbReference type="SAM" id="MobiDB-lite"/>
    </source>
</evidence>
<evidence type="ECO:0000256" key="3">
    <source>
        <dbReference type="ARBA" id="ARBA00022989"/>
    </source>
</evidence>
<evidence type="ECO:0000256" key="6">
    <source>
        <dbReference type="SAM" id="Phobius"/>
    </source>
</evidence>
<keyword evidence="4 6" id="KW-0472">Membrane</keyword>
<dbReference type="InterPro" id="IPR051533">
    <property type="entry name" value="WaaL-like"/>
</dbReference>
<sequence length="452" mass="47421">MGTASELPLDPRWRRAVNAVLVTWTVGLVLAEVVLQVATGAAVLLAVLLRVGGRLRLPSDVRAYVGASVGLCLWQAVSPAVALLTGAAEAWPRGARYGQVLDSVAGAAAACVGAAGVPWLLLAGVLAGGWLVAALLGMFQNRVRWSVELPAFLKLNLGRLHENFGTEESPRYAAGGFFSHRLRFAHGAIAALGPALAVLGGAEHARRRVLAGAVVMGMLLSIYNAFARAALGAALLVSVVALLLLVQGSARKVGLALLFALVAVVSMSPAWRARMEKALGNLYGGEREHAMVVGWSLVREHPLTGVGFGNHKPAALATQDETGITDLLATDSHNLWLTVWAETGLVGLLLTLAVHGFLGRALIRRYREGSLAATGALLSWVGFHILAMVHYLPFHSSVYLSFSLVWGLGLCEGSERLRGGAARPALDALTEAPGAAPYPRAPPGAEASNTRR</sequence>
<dbReference type="InterPro" id="IPR007016">
    <property type="entry name" value="O-antigen_ligase-rel_domated"/>
</dbReference>
<name>F8CIU9_MYXFH</name>
<dbReference type="PANTHER" id="PTHR37422:SF13">
    <property type="entry name" value="LIPOPOLYSACCHARIDE BIOSYNTHESIS PROTEIN PA4999-RELATED"/>
    <property type="match status" value="1"/>
</dbReference>
<feature type="transmembrane region" description="Helical" evidence="6">
    <location>
        <begin position="253"/>
        <end position="271"/>
    </location>
</feature>
<dbReference type="EMBL" id="CP002830">
    <property type="protein sequence ID" value="AEI66365.1"/>
    <property type="molecule type" value="Genomic_DNA"/>
</dbReference>
<feature type="domain" description="O-antigen ligase-related" evidence="7">
    <location>
        <begin position="214"/>
        <end position="351"/>
    </location>
</feature>
<evidence type="ECO:0000256" key="4">
    <source>
        <dbReference type="ARBA" id="ARBA00023136"/>
    </source>
</evidence>
<dbReference type="STRING" id="483219.LILAB_22350"/>
<keyword evidence="3 6" id="KW-1133">Transmembrane helix</keyword>
<gene>
    <name evidence="8" type="ordered locus">LILAB_22350</name>
</gene>
<reference evidence="8 9" key="1">
    <citation type="journal article" date="2011" name="J. Bacteriol.">
        <title>Genome sequence of the halotolerant marine bacterium Myxococcus fulvus HW-1.</title>
        <authorList>
            <person name="Li Z.F."/>
            <person name="Li X."/>
            <person name="Liu H."/>
            <person name="Liu X."/>
            <person name="Han K."/>
            <person name="Wu Z.H."/>
            <person name="Hu W."/>
            <person name="Li F.F."/>
            <person name="Li Y.Z."/>
        </authorList>
    </citation>
    <scope>NUCLEOTIDE SEQUENCE [LARGE SCALE GENOMIC DNA]</scope>
    <source>
        <strain evidence="9">ATCC BAA-855 / HW-1</strain>
    </source>
</reference>
<dbReference type="Proteomes" id="UP000000488">
    <property type="component" value="Chromosome"/>
</dbReference>
<dbReference type="GO" id="GO:0016020">
    <property type="term" value="C:membrane"/>
    <property type="evidence" value="ECO:0007669"/>
    <property type="project" value="UniProtKB-SubCell"/>
</dbReference>
<dbReference type="AlphaFoldDB" id="F8CIU9"/>
<proteinExistence type="predicted"/>
<dbReference type="KEGG" id="mfu:LILAB_22350"/>
<dbReference type="PANTHER" id="PTHR37422">
    <property type="entry name" value="TEICHURONIC ACID BIOSYNTHESIS PROTEIN TUAE"/>
    <property type="match status" value="1"/>
</dbReference>
<dbReference type="eggNOG" id="COG3307">
    <property type="taxonomic scope" value="Bacteria"/>
</dbReference>
<dbReference type="Pfam" id="PF04932">
    <property type="entry name" value="Wzy_C"/>
    <property type="match status" value="1"/>
</dbReference>
<feature type="transmembrane region" description="Helical" evidence="6">
    <location>
        <begin position="20"/>
        <end position="49"/>
    </location>
</feature>
<evidence type="ECO:0000259" key="7">
    <source>
        <dbReference type="Pfam" id="PF04932"/>
    </source>
</evidence>
<feature type="transmembrane region" description="Helical" evidence="6">
    <location>
        <begin position="222"/>
        <end position="246"/>
    </location>
</feature>
<keyword evidence="2 6" id="KW-0812">Transmembrane</keyword>
<dbReference type="HOGENOM" id="CLU_645140_0_0_7"/>
<feature type="transmembrane region" description="Helical" evidence="6">
    <location>
        <begin position="61"/>
        <end position="84"/>
    </location>
</feature>
<protein>
    <submittedName>
        <fullName evidence="8">O-antigen polymerase family protein</fullName>
    </submittedName>
</protein>
<accession>F8CIU9</accession>
<feature type="transmembrane region" description="Helical" evidence="6">
    <location>
        <begin position="104"/>
        <end position="136"/>
    </location>
</feature>
<evidence type="ECO:0000313" key="9">
    <source>
        <dbReference type="Proteomes" id="UP000000488"/>
    </source>
</evidence>
<feature type="region of interest" description="Disordered" evidence="5">
    <location>
        <begin position="431"/>
        <end position="452"/>
    </location>
</feature>
<feature type="transmembrane region" description="Helical" evidence="6">
    <location>
        <begin position="370"/>
        <end position="392"/>
    </location>
</feature>
<evidence type="ECO:0000313" key="8">
    <source>
        <dbReference type="EMBL" id="AEI66365.1"/>
    </source>
</evidence>
<evidence type="ECO:0000256" key="1">
    <source>
        <dbReference type="ARBA" id="ARBA00004141"/>
    </source>
</evidence>
<comment type="subcellular location">
    <subcellularLocation>
        <location evidence="1">Membrane</location>
        <topology evidence="1">Multi-pass membrane protein</topology>
    </subcellularLocation>
</comment>
<evidence type="ECO:0000256" key="2">
    <source>
        <dbReference type="ARBA" id="ARBA00022692"/>
    </source>
</evidence>
<feature type="transmembrane region" description="Helical" evidence="6">
    <location>
        <begin position="184"/>
        <end position="202"/>
    </location>
</feature>